<feature type="compositionally biased region" description="Polar residues" evidence="1">
    <location>
        <begin position="1"/>
        <end position="11"/>
    </location>
</feature>
<dbReference type="Proteomes" id="UP001565927">
    <property type="component" value="Unassembled WGS sequence"/>
</dbReference>
<feature type="region of interest" description="Disordered" evidence="1">
    <location>
        <begin position="1"/>
        <end position="62"/>
    </location>
</feature>
<proteinExistence type="predicted"/>
<evidence type="ECO:0000256" key="1">
    <source>
        <dbReference type="SAM" id="MobiDB-lite"/>
    </source>
</evidence>
<comment type="caution">
    <text evidence="2">The sequence shown here is derived from an EMBL/GenBank/DDBJ whole genome shotgun (WGS) entry which is preliminary data.</text>
</comment>
<organism evidence="2 3">
    <name type="scientific">Kineococcus halophytocola</name>
    <dbReference type="NCBI Taxonomy" id="3234027"/>
    <lineage>
        <taxon>Bacteria</taxon>
        <taxon>Bacillati</taxon>
        <taxon>Actinomycetota</taxon>
        <taxon>Actinomycetes</taxon>
        <taxon>Kineosporiales</taxon>
        <taxon>Kineosporiaceae</taxon>
        <taxon>Kineococcus</taxon>
    </lineage>
</organism>
<keyword evidence="3" id="KW-1185">Reference proteome</keyword>
<dbReference type="Pfam" id="PF20773">
    <property type="entry name" value="InhA-like_MAM"/>
    <property type="match status" value="1"/>
</dbReference>
<dbReference type="RefSeq" id="WP_370441482.1">
    <property type="nucleotide sequence ID" value="NZ_JBGFTU010000011.1"/>
</dbReference>
<protein>
    <submittedName>
        <fullName evidence="2">Peptidase M6</fullName>
    </submittedName>
</protein>
<name>A0ABV4H108_9ACTN</name>
<sequence>MRGGSSRSATQPPRRLTHGDQPTARGAARPRRALGDGARRPGHRRLGRAHRPAGPQARQNVPTDVRLLDGDYKGGAALPFTAAAAQKLRAAQDARGRSTLAAPQSSGADLQVGDRKDWLSLVDGGVTPDGEEVAGGIDVRGYTLRGLGDHLEVWVADDLSFPDGDCRNTLDGGALTRVTDEQAQSFADEFDENVLPKESEAFSVAPDRDGTNGVVDQLFPDAGYPADHWAGKGDRTVALIDNVRDQNYYDPTNVNGRTYIAGFFFSTFNELLDRNVMTIDGFDWLHRTGTNPPDDSADPGYLACAEYLGRPGLGEPSPRTYEGTFAHEYQHLLHYYADPDEVNWVNEGLSDWAQTLVGYVDPTIPLDDPAADNHLATFYGWNPQQSFGGPEQSLTQWGDQGDPETLADYGATYAFMFYLYDHFGGEEFMKLLHNEPDNGLVGLQKVLDRTGNRVRATDVVHDFLAMNAVDAAIDGGARVKRGDAGRLTTDSLSATINWDTPQAYDSPGAPVNGADYVRLRTLDGWLSDGFVDFTGAKNYPVSPVEWTAQDGDLVSGSGDNLDRAVVRTFEIPATDPTVTLGLDLDTEEGYDYFYVQVWDAATGTWVNLPTEGADENTGGLDGTFEGEKTFDASRFAGQTVDVALRYVTDGGVSNPGVTVTSVSVGGQPVADAGDLSTWKSLTQAHPVPVAGWTVQLVGYDGKRASVVKLPTVQTPWGWKTVAPVKFTLGFRPDVAAVLVTADDPTETAPSYAPYQLFANGVLQPGGGSGA</sequence>
<reference evidence="2 3" key="1">
    <citation type="submission" date="2024-07" db="EMBL/GenBank/DDBJ databases">
        <authorList>
            <person name="Thanompreechachai J."/>
            <person name="Duangmal K."/>
        </authorList>
    </citation>
    <scope>NUCLEOTIDE SEQUENCE [LARGE SCALE GENOMIC DNA]</scope>
    <source>
        <strain evidence="2 3">LSe6-4</strain>
    </source>
</reference>
<evidence type="ECO:0000313" key="3">
    <source>
        <dbReference type="Proteomes" id="UP001565927"/>
    </source>
</evidence>
<accession>A0ABV4H108</accession>
<dbReference type="EMBL" id="JBGFTU010000011">
    <property type="protein sequence ID" value="MEZ0165253.1"/>
    <property type="molecule type" value="Genomic_DNA"/>
</dbReference>
<gene>
    <name evidence="2" type="ORF">AB2L27_10835</name>
</gene>
<evidence type="ECO:0000313" key="2">
    <source>
        <dbReference type="EMBL" id="MEZ0165253.1"/>
    </source>
</evidence>
<feature type="compositionally biased region" description="Basic residues" evidence="1">
    <location>
        <begin position="40"/>
        <end position="51"/>
    </location>
</feature>